<dbReference type="Pfam" id="PF14392">
    <property type="entry name" value="zf-CCHC_4"/>
    <property type="match status" value="1"/>
</dbReference>
<comment type="caution">
    <text evidence="2">The sequence shown here is derived from an EMBL/GenBank/DDBJ whole genome shotgun (WGS) entry which is preliminary data.</text>
</comment>
<dbReference type="InterPro" id="IPR025836">
    <property type="entry name" value="Zn_knuckle_CX2CX4HX4C"/>
</dbReference>
<name>A0A5C7H8D7_9ROSI</name>
<dbReference type="EMBL" id="VAHF01000010">
    <property type="protein sequence ID" value="TXG53267.1"/>
    <property type="molecule type" value="Genomic_DNA"/>
</dbReference>
<dbReference type="OrthoDB" id="2219495at2759"/>
<organism evidence="2 3">
    <name type="scientific">Acer yangbiense</name>
    <dbReference type="NCBI Taxonomy" id="1000413"/>
    <lineage>
        <taxon>Eukaryota</taxon>
        <taxon>Viridiplantae</taxon>
        <taxon>Streptophyta</taxon>
        <taxon>Embryophyta</taxon>
        <taxon>Tracheophyta</taxon>
        <taxon>Spermatophyta</taxon>
        <taxon>Magnoliopsida</taxon>
        <taxon>eudicotyledons</taxon>
        <taxon>Gunneridae</taxon>
        <taxon>Pentapetalae</taxon>
        <taxon>rosids</taxon>
        <taxon>malvids</taxon>
        <taxon>Sapindales</taxon>
        <taxon>Sapindaceae</taxon>
        <taxon>Hippocastanoideae</taxon>
        <taxon>Acereae</taxon>
        <taxon>Acer</taxon>
    </lineage>
</organism>
<dbReference type="AlphaFoldDB" id="A0A5C7H8D7"/>
<evidence type="ECO:0000313" key="3">
    <source>
        <dbReference type="Proteomes" id="UP000323000"/>
    </source>
</evidence>
<keyword evidence="3" id="KW-1185">Reference proteome</keyword>
<dbReference type="PANTHER" id="PTHR31286:SF167">
    <property type="entry name" value="OS09G0268800 PROTEIN"/>
    <property type="match status" value="1"/>
</dbReference>
<dbReference type="InterPro" id="IPR040256">
    <property type="entry name" value="At4g02000-like"/>
</dbReference>
<evidence type="ECO:0000259" key="1">
    <source>
        <dbReference type="Pfam" id="PF14392"/>
    </source>
</evidence>
<feature type="domain" description="Zinc knuckle CX2CX4HX4C" evidence="1">
    <location>
        <begin position="140"/>
        <end position="186"/>
    </location>
</feature>
<dbReference type="PANTHER" id="PTHR31286">
    <property type="entry name" value="GLYCINE-RICH CELL WALL STRUCTURAL PROTEIN 1.8-LIKE"/>
    <property type="match status" value="1"/>
</dbReference>
<sequence length="575" mass="63928">MGSEDIVNLCASLSLTEREGPVYTLQDGLKAGGVQKMALCLAGKILSPDLVNREAFRVVISKIWRLRRGVEVENVTNNIFTFHFQLPEDRRKVSNVPLLCMMKEIVEFLGSLIGKVREIDTGATGDCIGKFLRVRVAIETSKPLRRFLRVDVLGDGEETVMPIHYECLPNFCFHCGMLDHTVRCCQETIGPDYTVVSDLQYGAWLRATRPVKALRQRGWGNTSNDGRYGGFRRAGNLVDEVRRYKQQAVVACGNPVALGGVPKSQVAPSSKQVGKFSRDGYVEKGEKSGKVTDPLNSNVLGVGEQVSGSVPLGVINVPRFFRDSFDSEKNGSFGGRDSGFLNSYMGGVKPMVESDCGLGIGPVCTPILKSLEAIVGPVCIPILKSPEAIVGPEKARKGKRVSGKRIVNWKKAARNVFEGRGKQVSEVCCGKRKDAVVVDAFNDGSKKPRNDSSETCVKEKMQNYAVKLNNWNQAKRRAMRAEISKLKKELAKATEDVRSGYWRACLKLIARCLRVLKLDEMEILCVMFWRLWFKRNQLVYSAVPTCGEDVFEWVAGYVEEFRMANQTADQSPRFL</sequence>
<evidence type="ECO:0000313" key="2">
    <source>
        <dbReference type="EMBL" id="TXG53267.1"/>
    </source>
</evidence>
<accession>A0A5C7H8D7</accession>
<gene>
    <name evidence="2" type="ORF">EZV62_022436</name>
</gene>
<protein>
    <recommendedName>
        <fullName evidence="1">Zinc knuckle CX2CX4HX4C domain-containing protein</fullName>
    </recommendedName>
</protein>
<dbReference type="Proteomes" id="UP000323000">
    <property type="component" value="Chromosome 10"/>
</dbReference>
<proteinExistence type="predicted"/>
<reference evidence="3" key="1">
    <citation type="journal article" date="2019" name="Gigascience">
        <title>De novo genome assembly of the endangered Acer yangbiense, a plant species with extremely small populations endemic to Yunnan Province, China.</title>
        <authorList>
            <person name="Yang J."/>
            <person name="Wariss H.M."/>
            <person name="Tao L."/>
            <person name="Zhang R."/>
            <person name="Yun Q."/>
            <person name="Hollingsworth P."/>
            <person name="Dao Z."/>
            <person name="Luo G."/>
            <person name="Guo H."/>
            <person name="Ma Y."/>
            <person name="Sun W."/>
        </authorList>
    </citation>
    <scope>NUCLEOTIDE SEQUENCE [LARGE SCALE GENOMIC DNA]</scope>
    <source>
        <strain evidence="3">cv. Malutang</strain>
    </source>
</reference>